<dbReference type="OrthoDB" id="10300791at2759"/>
<name>E4WSU1_OIKDI</name>
<evidence type="ECO:0000313" key="2">
    <source>
        <dbReference type="Proteomes" id="UP000001307"/>
    </source>
</evidence>
<dbReference type="EMBL" id="FN653016">
    <property type="protein sequence ID" value="CBY06754.1"/>
    <property type="molecule type" value="Genomic_DNA"/>
</dbReference>
<gene>
    <name evidence="1" type="ORF">GSOID_T00005816001</name>
</gene>
<evidence type="ECO:0000313" key="1">
    <source>
        <dbReference type="EMBL" id="CBY06754.1"/>
    </source>
</evidence>
<sequence length="145" mass="16194">MGNQFTTIKNETTADFYVMSFNDADLIYSQYYLIKRCPAGQTIDIECLAGDAIKIGIAFYIDDGNLITGFNKGDHDLWRVKKNEEVVISYIGDKKGAGLKEFKNGISYLSSFTYRFDPADSKAVAGTMDGIRRWAASHPNDPVNK</sequence>
<dbReference type="InParanoid" id="E4WSU1"/>
<keyword evidence="2" id="KW-1185">Reference proteome</keyword>
<proteinExistence type="predicted"/>
<reference evidence="1" key="1">
    <citation type="journal article" date="2010" name="Science">
        <title>Plasticity of animal genome architecture unmasked by rapid evolution of a pelagic tunicate.</title>
        <authorList>
            <person name="Denoeud F."/>
            <person name="Henriet S."/>
            <person name="Mungpakdee S."/>
            <person name="Aury J.M."/>
            <person name="Da Silva C."/>
            <person name="Brinkmann H."/>
            <person name="Mikhaleva J."/>
            <person name="Olsen L.C."/>
            <person name="Jubin C."/>
            <person name="Canestro C."/>
            <person name="Bouquet J.M."/>
            <person name="Danks G."/>
            <person name="Poulain J."/>
            <person name="Campsteijn C."/>
            <person name="Adamski M."/>
            <person name="Cross I."/>
            <person name="Yadetie F."/>
            <person name="Muffato M."/>
            <person name="Louis A."/>
            <person name="Butcher S."/>
            <person name="Tsagkogeorga G."/>
            <person name="Konrad A."/>
            <person name="Singh S."/>
            <person name="Jensen M.F."/>
            <person name="Cong E.H."/>
            <person name="Eikeseth-Otteraa H."/>
            <person name="Noel B."/>
            <person name="Anthouard V."/>
            <person name="Porcel B.M."/>
            <person name="Kachouri-Lafond R."/>
            <person name="Nishino A."/>
            <person name="Ugolini M."/>
            <person name="Chourrout P."/>
            <person name="Nishida H."/>
            <person name="Aasland R."/>
            <person name="Huzurbazar S."/>
            <person name="Westhof E."/>
            <person name="Delsuc F."/>
            <person name="Lehrach H."/>
            <person name="Reinhardt R."/>
            <person name="Weissenbach J."/>
            <person name="Roy S.W."/>
            <person name="Artiguenave F."/>
            <person name="Postlethwait J.H."/>
            <person name="Manak J.R."/>
            <person name="Thompson E.M."/>
            <person name="Jaillon O."/>
            <person name="Du Pasquier L."/>
            <person name="Boudinot P."/>
            <person name="Liberles D.A."/>
            <person name="Volff J.N."/>
            <person name="Philippe H."/>
            <person name="Lenhard B."/>
            <person name="Roest Crollius H."/>
            <person name="Wincker P."/>
            <person name="Chourrout D."/>
        </authorList>
    </citation>
    <scope>NUCLEOTIDE SEQUENCE [LARGE SCALE GENOMIC DNA]</scope>
</reference>
<dbReference type="Proteomes" id="UP000001307">
    <property type="component" value="Unassembled WGS sequence"/>
</dbReference>
<protein>
    <submittedName>
        <fullName evidence="1">Uncharacterized protein</fullName>
    </submittedName>
</protein>
<accession>E4WSU1</accession>
<dbReference type="AlphaFoldDB" id="E4WSU1"/>
<organism evidence="1">
    <name type="scientific">Oikopleura dioica</name>
    <name type="common">Tunicate</name>
    <dbReference type="NCBI Taxonomy" id="34765"/>
    <lineage>
        <taxon>Eukaryota</taxon>
        <taxon>Metazoa</taxon>
        <taxon>Chordata</taxon>
        <taxon>Tunicata</taxon>
        <taxon>Appendicularia</taxon>
        <taxon>Copelata</taxon>
        <taxon>Oikopleuridae</taxon>
        <taxon>Oikopleura</taxon>
    </lineage>
</organism>